<dbReference type="OrthoDB" id="3231004at2759"/>
<keyword evidence="2" id="KW-1185">Reference proteome</keyword>
<evidence type="ECO:0000313" key="1">
    <source>
        <dbReference type="EMBL" id="EAQ85300.1"/>
    </source>
</evidence>
<protein>
    <recommendedName>
        <fullName evidence="3">Jacalin-type lectin domain-containing protein</fullName>
    </recommendedName>
</protein>
<dbReference type="RefSeq" id="XP_001227241.1">
    <property type="nucleotide sequence ID" value="XM_001227240.1"/>
</dbReference>
<dbReference type="Proteomes" id="UP000001056">
    <property type="component" value="Unassembled WGS sequence"/>
</dbReference>
<reference evidence="2" key="1">
    <citation type="journal article" date="2015" name="Genome Announc.">
        <title>Draft genome sequence of the cellulolytic fungus Chaetomium globosum.</title>
        <authorList>
            <person name="Cuomo C.A."/>
            <person name="Untereiner W.A."/>
            <person name="Ma L.-J."/>
            <person name="Grabherr M."/>
            <person name="Birren B.W."/>
        </authorList>
    </citation>
    <scope>NUCLEOTIDE SEQUENCE [LARGE SCALE GENOMIC DNA]</scope>
    <source>
        <strain evidence="2">ATCC 6205 / CBS 148.51 / DSM 1962 / NBRC 6347 / NRRL 1970</strain>
    </source>
</reference>
<dbReference type="InterPro" id="IPR036404">
    <property type="entry name" value="Jacalin-like_lectin_dom_sf"/>
</dbReference>
<organism evidence="1 2">
    <name type="scientific">Chaetomium globosum (strain ATCC 6205 / CBS 148.51 / DSM 1962 / NBRC 6347 / NRRL 1970)</name>
    <name type="common">Soil fungus</name>
    <dbReference type="NCBI Taxonomy" id="306901"/>
    <lineage>
        <taxon>Eukaryota</taxon>
        <taxon>Fungi</taxon>
        <taxon>Dikarya</taxon>
        <taxon>Ascomycota</taxon>
        <taxon>Pezizomycotina</taxon>
        <taxon>Sordariomycetes</taxon>
        <taxon>Sordariomycetidae</taxon>
        <taxon>Sordariales</taxon>
        <taxon>Chaetomiaceae</taxon>
        <taxon>Chaetomium</taxon>
    </lineage>
</organism>
<dbReference type="InParanoid" id="Q2GRU0"/>
<dbReference type="eggNOG" id="ENOG502SIVW">
    <property type="taxonomic scope" value="Eukaryota"/>
</dbReference>
<sequence>MVALLIAPYNDAMTLGQGYNSFLQVPCIDGAVEIPENSLKTQAVRAGGAGNVSQVVSYSSRFVEKISDVVRSMNISAASSIKSGTIEASGNSLSVDEAKFAASDLNAVVSVKVINQTTSMIKQPKFKPMNNVKMTSEKFFDYYGDCYISDMFPSPSSAPESVLLNQTNSSARFMEGGDLHGIVSIKVLDASKKTQVEAALKGAMNGSTNNEFTLSEGSSMTDLNASLSETETTVTVSWSGGGQIKPDNEEWNLESLVKAASGFPTRVASCPQRTWAILTKYDNNRSFLEWADRYDIRVPQFEKATQIASDFLDDFMEYKNNLVRLQAVMASPRSFMKSPYKNPVGLGVEALVAERKSLKAAMARITRVIDQLNNDPTYTPTVDIESPEVWAARLPIRKDSEFGSSLSSSNDNNAAALLAGFSFVNDVIAPVKPSPVETVAPPAPTTDALNSAMDQLDHVVTDKAEDVATKAPPPPPAAPSAAPICADGIVPHLSAAEQAFVNLEANKQRYASFRFDRATGHDGGGAFNDAVTLMERSGEALWPKTIEIQMVQWSTQRIVRRVEVDYYQLQTEHGSVGTVADSLTIYLAPEERINRMRLGRGDEIWDVEGVAYVEVWTTAGQNLRIGDPTGREVIDYYPYDGCVGLKAFWGCQGDVIDKLAPIWGK</sequence>
<dbReference type="AlphaFoldDB" id="Q2GRU0"/>
<dbReference type="VEuPathDB" id="FungiDB:CHGG_09314"/>
<accession>Q2GRU0</accession>
<dbReference type="SUPFAM" id="SSF51101">
    <property type="entry name" value="Mannose-binding lectins"/>
    <property type="match status" value="1"/>
</dbReference>
<dbReference type="EMBL" id="CH408034">
    <property type="protein sequence ID" value="EAQ85300.1"/>
    <property type="molecule type" value="Genomic_DNA"/>
</dbReference>
<evidence type="ECO:0000313" key="2">
    <source>
        <dbReference type="Proteomes" id="UP000001056"/>
    </source>
</evidence>
<dbReference type="HOGENOM" id="CLU_428996_0_0_1"/>
<proteinExistence type="predicted"/>
<dbReference type="GeneID" id="4394828"/>
<evidence type="ECO:0008006" key="3">
    <source>
        <dbReference type="Google" id="ProtNLM"/>
    </source>
</evidence>
<name>Q2GRU0_CHAGB</name>
<gene>
    <name evidence="1" type="ORF">CHGG_09314</name>
</gene>